<keyword evidence="3" id="KW-1185">Reference proteome</keyword>
<reference evidence="2 3" key="1">
    <citation type="journal article" date="2019" name="Sci. Rep.">
        <title>Orb-weaving spider Araneus ventricosus genome elucidates the spidroin gene catalogue.</title>
        <authorList>
            <person name="Kono N."/>
            <person name="Nakamura H."/>
            <person name="Ohtoshi R."/>
            <person name="Moran D.A.P."/>
            <person name="Shinohara A."/>
            <person name="Yoshida Y."/>
            <person name="Fujiwara M."/>
            <person name="Mori M."/>
            <person name="Tomita M."/>
            <person name="Arakawa K."/>
        </authorList>
    </citation>
    <scope>NUCLEOTIDE SEQUENCE [LARGE SCALE GENOMIC DNA]</scope>
</reference>
<name>A0A4Y1ZV05_ARAVE</name>
<organism evidence="2 3">
    <name type="scientific">Araneus ventricosus</name>
    <name type="common">Orbweaver spider</name>
    <name type="synonym">Epeira ventricosa</name>
    <dbReference type="NCBI Taxonomy" id="182803"/>
    <lineage>
        <taxon>Eukaryota</taxon>
        <taxon>Metazoa</taxon>
        <taxon>Ecdysozoa</taxon>
        <taxon>Arthropoda</taxon>
        <taxon>Chelicerata</taxon>
        <taxon>Arachnida</taxon>
        <taxon>Araneae</taxon>
        <taxon>Araneomorphae</taxon>
        <taxon>Entelegynae</taxon>
        <taxon>Araneoidea</taxon>
        <taxon>Araneidae</taxon>
        <taxon>Araneus</taxon>
    </lineage>
</organism>
<comment type="caution">
    <text evidence="2">The sequence shown here is derived from an EMBL/GenBank/DDBJ whole genome shotgun (WGS) entry which is preliminary data.</text>
</comment>
<evidence type="ECO:0000313" key="3">
    <source>
        <dbReference type="Proteomes" id="UP000499080"/>
    </source>
</evidence>
<sequence length="78" mass="8839">MIIKQRLGSHQLLPSIPNPKIHSPSAASHRLSPDKPVDDMKQFTVIFLREYDCVWITRKMHYLGFGGFENGDEGVAES</sequence>
<evidence type="ECO:0000256" key="1">
    <source>
        <dbReference type="SAM" id="MobiDB-lite"/>
    </source>
</evidence>
<evidence type="ECO:0000313" key="2">
    <source>
        <dbReference type="EMBL" id="GBL68521.1"/>
    </source>
</evidence>
<dbReference type="Proteomes" id="UP000499080">
    <property type="component" value="Unassembled WGS sequence"/>
</dbReference>
<dbReference type="EMBL" id="BGPR01078038">
    <property type="protein sequence ID" value="GBL68521.1"/>
    <property type="molecule type" value="Genomic_DNA"/>
</dbReference>
<proteinExistence type="predicted"/>
<dbReference type="AlphaFoldDB" id="A0A4Y1ZV05"/>
<protein>
    <submittedName>
        <fullName evidence="2">Uncharacterized protein</fullName>
    </submittedName>
</protein>
<accession>A0A4Y1ZV05</accession>
<feature type="region of interest" description="Disordered" evidence="1">
    <location>
        <begin position="1"/>
        <end position="34"/>
    </location>
</feature>
<gene>
    <name evidence="2" type="ORF">AVEN_12870_1</name>
</gene>